<organism evidence="3 4">
    <name type="scientific">Mycobacterium indicus pranii (strain DSM 45239 / MTCC 9506)</name>
    <dbReference type="NCBI Taxonomy" id="1232724"/>
    <lineage>
        <taxon>Bacteria</taxon>
        <taxon>Bacillati</taxon>
        <taxon>Actinomycetota</taxon>
        <taxon>Actinomycetes</taxon>
        <taxon>Mycobacteriales</taxon>
        <taxon>Mycobacteriaceae</taxon>
        <taxon>Mycobacterium</taxon>
        <taxon>Mycobacterium avium complex (MAC)</taxon>
    </lineage>
</organism>
<keyword evidence="3" id="KW-0030">Aminoacyl-tRNA synthetase</keyword>
<accession>J9WD88</accession>
<feature type="compositionally biased region" description="Basic and acidic residues" evidence="1">
    <location>
        <begin position="120"/>
        <end position="129"/>
    </location>
</feature>
<evidence type="ECO:0000313" key="4">
    <source>
        <dbReference type="Proteomes" id="UP000007329"/>
    </source>
</evidence>
<protein>
    <submittedName>
        <fullName evidence="3">Histidyl-tRNA synthetase</fullName>
    </submittedName>
</protein>
<proteinExistence type="predicted"/>
<keyword evidence="2" id="KW-0812">Transmembrane</keyword>
<name>J9WD88_MYCIP</name>
<dbReference type="EMBL" id="CP002275">
    <property type="protein sequence ID" value="AFS13281.1"/>
    <property type="molecule type" value="Genomic_DNA"/>
</dbReference>
<dbReference type="AlphaFoldDB" id="J9WD88"/>
<dbReference type="Proteomes" id="UP000007329">
    <property type="component" value="Chromosome"/>
</dbReference>
<keyword evidence="2" id="KW-0472">Membrane</keyword>
<reference evidence="3 4" key="1">
    <citation type="journal article" date="2007" name="PLoS ONE">
        <title>Molecular analysis of a leprosy immunotherapeutic bacillus provides insights into Mycobacterium evolution.</title>
        <authorList>
            <person name="Ahmed N."/>
            <person name="Saini V."/>
            <person name="Raghuvanshi S."/>
            <person name="Khurana J.P."/>
            <person name="Tyagi A.K."/>
            <person name="Tyagi A.K."/>
            <person name="Hasnain S.E."/>
        </authorList>
    </citation>
    <scope>NUCLEOTIDE SEQUENCE [LARGE SCALE GENOMIC DNA]</scope>
    <source>
        <strain evidence="3">MTCC 9506</strain>
    </source>
</reference>
<reference evidence="3 4" key="2">
    <citation type="journal article" date="2012" name="Nucleic Acids Res.">
        <title>Massive gene acquisitions in Mycobacterium indicus pranii provide a perspective on mycobacterial evolution.</title>
        <authorList>
            <person name="Saini V."/>
            <person name="Raghuvanshi S."/>
            <person name="Khurana J.P."/>
            <person name="Ahmed N."/>
            <person name="Hasnain S.E."/>
            <person name="Tyagi A.K."/>
            <person name="Tyagi A.K."/>
        </authorList>
    </citation>
    <scope>NUCLEOTIDE SEQUENCE [LARGE SCALE GENOMIC DNA]</scope>
    <source>
        <strain evidence="4">DSM 45239 / MTCC 9506</strain>
    </source>
</reference>
<dbReference type="KEGG" id="mid:MIP_01860"/>
<evidence type="ECO:0000313" key="3">
    <source>
        <dbReference type="EMBL" id="AFS13281.1"/>
    </source>
</evidence>
<feature type="region of interest" description="Disordered" evidence="1">
    <location>
        <begin position="95"/>
        <end position="129"/>
    </location>
</feature>
<evidence type="ECO:0000256" key="1">
    <source>
        <dbReference type="SAM" id="MobiDB-lite"/>
    </source>
</evidence>
<gene>
    <name evidence="3" type="ORF">MIP_01860</name>
</gene>
<keyword evidence="2" id="KW-1133">Transmembrane helix</keyword>
<dbReference type="PATRIC" id="fig|1232724.3.peg.1307"/>
<dbReference type="GO" id="GO:0004812">
    <property type="term" value="F:aminoacyl-tRNA ligase activity"/>
    <property type="evidence" value="ECO:0007669"/>
    <property type="project" value="UniProtKB-KW"/>
</dbReference>
<keyword evidence="3" id="KW-0436">Ligase</keyword>
<dbReference type="HOGENOM" id="CLU_1946430_0_0_11"/>
<sequence length="129" mass="12899">MYARDLVFQGEILSTFLVAKTLTILGGAALLVSAVGCDDGVVATSAGPSITTTATSFGGAPAHSLPASPESRAGGAGFAGCIIGLNCGCFPRQGKCGRQRSPRVVPPPPPPGEFGNNGPADDRHVPVVP</sequence>
<evidence type="ECO:0000256" key="2">
    <source>
        <dbReference type="SAM" id="Phobius"/>
    </source>
</evidence>
<feature type="transmembrane region" description="Helical" evidence="2">
    <location>
        <begin position="12"/>
        <end position="35"/>
    </location>
</feature>